<evidence type="ECO:0000313" key="1">
    <source>
        <dbReference type="EMBL" id="JAD54344.1"/>
    </source>
</evidence>
<dbReference type="EMBL" id="GBRH01243551">
    <property type="protein sequence ID" value="JAD54344.1"/>
    <property type="molecule type" value="Transcribed_RNA"/>
</dbReference>
<organism evidence="1">
    <name type="scientific">Arundo donax</name>
    <name type="common">Giant reed</name>
    <name type="synonym">Donax arundinaceus</name>
    <dbReference type="NCBI Taxonomy" id="35708"/>
    <lineage>
        <taxon>Eukaryota</taxon>
        <taxon>Viridiplantae</taxon>
        <taxon>Streptophyta</taxon>
        <taxon>Embryophyta</taxon>
        <taxon>Tracheophyta</taxon>
        <taxon>Spermatophyta</taxon>
        <taxon>Magnoliopsida</taxon>
        <taxon>Liliopsida</taxon>
        <taxon>Poales</taxon>
        <taxon>Poaceae</taxon>
        <taxon>PACMAD clade</taxon>
        <taxon>Arundinoideae</taxon>
        <taxon>Arundineae</taxon>
        <taxon>Arundo</taxon>
    </lineage>
</organism>
<proteinExistence type="predicted"/>
<name>A0A0A9ARF3_ARUDO</name>
<accession>A0A0A9ARF3</accession>
<protein>
    <submittedName>
        <fullName evidence="1">Uncharacterized protein</fullName>
    </submittedName>
</protein>
<dbReference type="AlphaFoldDB" id="A0A0A9ARF3"/>
<reference evidence="1" key="1">
    <citation type="submission" date="2014-09" db="EMBL/GenBank/DDBJ databases">
        <authorList>
            <person name="Magalhaes I.L.F."/>
            <person name="Oliveira U."/>
            <person name="Santos F.R."/>
            <person name="Vidigal T.H.D.A."/>
            <person name="Brescovit A.D."/>
            <person name="Santos A.J."/>
        </authorList>
    </citation>
    <scope>NUCLEOTIDE SEQUENCE</scope>
    <source>
        <tissue evidence="1">Shoot tissue taken approximately 20 cm above the soil surface</tissue>
    </source>
</reference>
<sequence>MEGKRESRISAICSGLIWIQNVLL</sequence>
<reference evidence="1" key="2">
    <citation type="journal article" date="2015" name="Data Brief">
        <title>Shoot transcriptome of the giant reed, Arundo donax.</title>
        <authorList>
            <person name="Barrero R.A."/>
            <person name="Guerrero F.D."/>
            <person name="Moolhuijzen P."/>
            <person name="Goolsby J.A."/>
            <person name="Tidwell J."/>
            <person name="Bellgard S.E."/>
            <person name="Bellgard M.I."/>
        </authorList>
    </citation>
    <scope>NUCLEOTIDE SEQUENCE</scope>
    <source>
        <tissue evidence="1">Shoot tissue taken approximately 20 cm above the soil surface</tissue>
    </source>
</reference>